<dbReference type="InterPro" id="IPR011075">
    <property type="entry name" value="TetR_C"/>
</dbReference>
<dbReference type="PANTHER" id="PTHR30055:SF223">
    <property type="entry name" value="HTH-TYPE TRANSCRIPTIONAL REGULATOR UIDR"/>
    <property type="match status" value="1"/>
</dbReference>
<dbReference type="InterPro" id="IPR050109">
    <property type="entry name" value="HTH-type_TetR-like_transc_reg"/>
</dbReference>
<accession>A0A974PQB6</accession>
<dbReference type="AlphaFoldDB" id="A0A974PQB6"/>
<dbReference type="Pfam" id="PF00440">
    <property type="entry name" value="TetR_N"/>
    <property type="match status" value="1"/>
</dbReference>
<dbReference type="Gene3D" id="1.10.357.10">
    <property type="entry name" value="Tetracycline Repressor, domain 2"/>
    <property type="match status" value="1"/>
</dbReference>
<keyword evidence="1" id="KW-0805">Transcription regulation</keyword>
<sequence length="241" mass="26050">MLPTTRAPTGPAAGSEAGPREPAPLPPAERPAPAPRRKRAAPMDKAARRRAILEAALAVFARDGFAGARLDEVARRAGVAKGTLYLYFTDKAALFRGLVEETVVPVLADADQVVALFPGTTRELLDLLIELLAARILDTPAQAVVRLMIAEGPRFPELAAFYHREVVSRGLALVRLIIQRGLDRGEISSDLAVRFPQLVISPAILAVVWNSMFGAIDPLDARSFLAAHRDLLLRGLGWRDS</sequence>
<evidence type="ECO:0000256" key="4">
    <source>
        <dbReference type="PROSITE-ProRule" id="PRU00335"/>
    </source>
</evidence>
<feature type="compositionally biased region" description="Pro residues" evidence="5">
    <location>
        <begin position="21"/>
        <end position="34"/>
    </location>
</feature>
<dbReference type="InterPro" id="IPR001647">
    <property type="entry name" value="HTH_TetR"/>
</dbReference>
<dbReference type="PANTHER" id="PTHR30055">
    <property type="entry name" value="HTH-TYPE TRANSCRIPTIONAL REGULATOR RUTR"/>
    <property type="match status" value="1"/>
</dbReference>
<dbReference type="GO" id="GO:0000976">
    <property type="term" value="F:transcription cis-regulatory region binding"/>
    <property type="evidence" value="ECO:0007669"/>
    <property type="project" value="TreeGrafter"/>
</dbReference>
<evidence type="ECO:0000313" key="7">
    <source>
        <dbReference type="EMBL" id="QRG07443.1"/>
    </source>
</evidence>
<dbReference type="EMBL" id="CP063362">
    <property type="protein sequence ID" value="QRG07443.1"/>
    <property type="molecule type" value="Genomic_DNA"/>
</dbReference>
<dbReference type="PROSITE" id="PS50977">
    <property type="entry name" value="HTH_TETR_2"/>
    <property type="match status" value="1"/>
</dbReference>
<dbReference type="GO" id="GO:0003700">
    <property type="term" value="F:DNA-binding transcription factor activity"/>
    <property type="evidence" value="ECO:0007669"/>
    <property type="project" value="TreeGrafter"/>
</dbReference>
<proteinExistence type="predicted"/>
<dbReference type="Pfam" id="PF16859">
    <property type="entry name" value="TetR_C_11"/>
    <property type="match status" value="1"/>
</dbReference>
<dbReference type="InterPro" id="IPR009057">
    <property type="entry name" value="Homeodomain-like_sf"/>
</dbReference>
<dbReference type="KEGG" id="xdi:EZH22_03305"/>
<dbReference type="Proteomes" id="UP000596427">
    <property type="component" value="Chromosome"/>
</dbReference>
<dbReference type="InterPro" id="IPR036271">
    <property type="entry name" value="Tet_transcr_reg_TetR-rel_C_sf"/>
</dbReference>
<keyword evidence="2 4" id="KW-0238">DNA-binding</keyword>
<organism evidence="7 8">
    <name type="scientific">Xanthobacter dioxanivorans</name>
    <dbReference type="NCBI Taxonomy" id="2528964"/>
    <lineage>
        <taxon>Bacteria</taxon>
        <taxon>Pseudomonadati</taxon>
        <taxon>Pseudomonadota</taxon>
        <taxon>Alphaproteobacteria</taxon>
        <taxon>Hyphomicrobiales</taxon>
        <taxon>Xanthobacteraceae</taxon>
        <taxon>Xanthobacter</taxon>
    </lineage>
</organism>
<evidence type="ECO:0000256" key="2">
    <source>
        <dbReference type="ARBA" id="ARBA00023125"/>
    </source>
</evidence>
<dbReference type="FunFam" id="1.10.10.60:FF:000141">
    <property type="entry name" value="TetR family transcriptional regulator"/>
    <property type="match status" value="1"/>
</dbReference>
<feature type="region of interest" description="Disordered" evidence="5">
    <location>
        <begin position="1"/>
        <end position="43"/>
    </location>
</feature>
<evidence type="ECO:0000313" key="8">
    <source>
        <dbReference type="Proteomes" id="UP000596427"/>
    </source>
</evidence>
<dbReference type="SUPFAM" id="SSF46689">
    <property type="entry name" value="Homeodomain-like"/>
    <property type="match status" value="1"/>
</dbReference>
<protein>
    <submittedName>
        <fullName evidence="7">TetR/AcrR family transcriptional regulator</fullName>
    </submittedName>
</protein>
<keyword evidence="3" id="KW-0804">Transcription</keyword>
<feature type="DNA-binding region" description="H-T-H motif" evidence="4">
    <location>
        <begin position="69"/>
        <end position="88"/>
    </location>
</feature>
<evidence type="ECO:0000256" key="1">
    <source>
        <dbReference type="ARBA" id="ARBA00023015"/>
    </source>
</evidence>
<name>A0A974PQB6_9HYPH</name>
<gene>
    <name evidence="7" type="ORF">EZH22_03305</name>
</gene>
<keyword evidence="8" id="KW-1185">Reference proteome</keyword>
<dbReference type="PRINTS" id="PR00455">
    <property type="entry name" value="HTHTETR"/>
</dbReference>
<feature type="domain" description="HTH tetR-type" evidence="6">
    <location>
        <begin position="46"/>
        <end position="106"/>
    </location>
</feature>
<evidence type="ECO:0000256" key="5">
    <source>
        <dbReference type="SAM" id="MobiDB-lite"/>
    </source>
</evidence>
<reference evidence="7 8" key="1">
    <citation type="submission" date="2020-10" db="EMBL/GenBank/DDBJ databases">
        <title>Degradation of 1,4-Dioxane by Xanthobacter sp. YN2, via a Novel Group-2 Soluble Di-Iron Monooxygenase.</title>
        <authorList>
            <person name="Ma F."/>
            <person name="Wang Y."/>
            <person name="Yang J."/>
            <person name="Guo H."/>
            <person name="Su D."/>
            <person name="Yu L."/>
        </authorList>
    </citation>
    <scope>NUCLEOTIDE SEQUENCE [LARGE SCALE GENOMIC DNA]</scope>
    <source>
        <strain evidence="7 8">YN2</strain>
    </source>
</reference>
<evidence type="ECO:0000259" key="6">
    <source>
        <dbReference type="PROSITE" id="PS50977"/>
    </source>
</evidence>
<dbReference type="SUPFAM" id="SSF48498">
    <property type="entry name" value="Tetracyclin repressor-like, C-terminal domain"/>
    <property type="match status" value="1"/>
</dbReference>
<evidence type="ECO:0000256" key="3">
    <source>
        <dbReference type="ARBA" id="ARBA00023163"/>
    </source>
</evidence>